<reference evidence="3" key="1">
    <citation type="submission" date="2020-04" db="EMBL/GenBank/DDBJ databases">
        <title>Draft genome resource of the tomato pathogen Pseudocercospora fuligena.</title>
        <authorList>
            <person name="Zaccaron A."/>
        </authorList>
    </citation>
    <scope>NUCLEOTIDE SEQUENCE</scope>
    <source>
        <strain evidence="3">PF001</strain>
    </source>
</reference>
<evidence type="ECO:0000313" key="3">
    <source>
        <dbReference type="EMBL" id="KAF7185437.1"/>
    </source>
</evidence>
<name>A0A8H6R7V9_9PEZI</name>
<comment type="caution">
    <text evidence="3">The sequence shown here is derived from an EMBL/GenBank/DDBJ whole genome shotgun (WGS) entry which is preliminary data.</text>
</comment>
<dbReference type="AlphaFoldDB" id="A0A8H6R7V9"/>
<keyword evidence="1" id="KW-0732">Signal</keyword>
<gene>
    <name evidence="3" type="ORF">HII31_13230</name>
    <name evidence="2" type="ORF">HII31_13231</name>
</gene>
<feature type="signal peptide" evidence="1">
    <location>
        <begin position="1"/>
        <end position="20"/>
    </location>
</feature>
<dbReference type="EMBL" id="JABCIY010000334">
    <property type="protein sequence ID" value="KAF7185435.1"/>
    <property type="molecule type" value="Genomic_DNA"/>
</dbReference>
<sequence>MQFKNIVAAIAVMAVGNTMAAPVADPAAEAVAIIDPIDLDPPQAAADIEARQIGWPFGIQRHVGAGFFHNFNFPRGRFLSRFQDRDFWFPEGAIFRNNQFFLGNQVLCRNDVWGFYNTVC</sequence>
<organism evidence="3 4">
    <name type="scientific">Pseudocercospora fuligena</name>
    <dbReference type="NCBI Taxonomy" id="685502"/>
    <lineage>
        <taxon>Eukaryota</taxon>
        <taxon>Fungi</taxon>
        <taxon>Dikarya</taxon>
        <taxon>Ascomycota</taxon>
        <taxon>Pezizomycotina</taxon>
        <taxon>Dothideomycetes</taxon>
        <taxon>Dothideomycetidae</taxon>
        <taxon>Mycosphaerellales</taxon>
        <taxon>Mycosphaerellaceae</taxon>
        <taxon>Pseudocercospora</taxon>
    </lineage>
</organism>
<feature type="chain" id="PRO_5036266779" evidence="1">
    <location>
        <begin position="21"/>
        <end position="120"/>
    </location>
</feature>
<evidence type="ECO:0000313" key="2">
    <source>
        <dbReference type="EMBL" id="KAF7185435.1"/>
    </source>
</evidence>
<accession>A0A8H6R7V9</accession>
<dbReference type="EMBL" id="JABCIY010000333">
    <property type="protein sequence ID" value="KAF7185437.1"/>
    <property type="molecule type" value="Genomic_DNA"/>
</dbReference>
<proteinExistence type="predicted"/>
<evidence type="ECO:0000256" key="1">
    <source>
        <dbReference type="SAM" id="SignalP"/>
    </source>
</evidence>
<keyword evidence="4" id="KW-1185">Reference proteome</keyword>
<dbReference type="Proteomes" id="UP000660729">
    <property type="component" value="Unassembled WGS sequence"/>
</dbReference>
<protein>
    <submittedName>
        <fullName evidence="3">Uncharacterized protein</fullName>
    </submittedName>
</protein>
<evidence type="ECO:0000313" key="4">
    <source>
        <dbReference type="Proteomes" id="UP000660729"/>
    </source>
</evidence>